<name>A0ACC3MMM2_9PEZI</name>
<comment type="caution">
    <text evidence="1">The sequence shown here is derived from an EMBL/GenBank/DDBJ whole genome shotgun (WGS) entry which is preliminary data.</text>
</comment>
<organism evidence="1 2">
    <name type="scientific">Vermiconidia calcicola</name>
    <dbReference type="NCBI Taxonomy" id="1690605"/>
    <lineage>
        <taxon>Eukaryota</taxon>
        <taxon>Fungi</taxon>
        <taxon>Dikarya</taxon>
        <taxon>Ascomycota</taxon>
        <taxon>Pezizomycotina</taxon>
        <taxon>Dothideomycetes</taxon>
        <taxon>Dothideomycetidae</taxon>
        <taxon>Mycosphaerellales</taxon>
        <taxon>Extremaceae</taxon>
        <taxon>Vermiconidia</taxon>
    </lineage>
</organism>
<keyword evidence="2" id="KW-1185">Reference proteome</keyword>
<gene>
    <name evidence="1" type="ORF">LTR37_016523</name>
</gene>
<reference evidence="1" key="1">
    <citation type="submission" date="2023-07" db="EMBL/GenBank/DDBJ databases">
        <title>Black Yeasts Isolated from many extreme environments.</title>
        <authorList>
            <person name="Coleine C."/>
            <person name="Stajich J.E."/>
            <person name="Selbmann L."/>
        </authorList>
    </citation>
    <scope>NUCLEOTIDE SEQUENCE</scope>
    <source>
        <strain evidence="1">CCFEE 5714</strain>
    </source>
</reference>
<dbReference type="Proteomes" id="UP001281147">
    <property type="component" value="Unassembled WGS sequence"/>
</dbReference>
<sequence length="565" mass="62753">MIWTTTALALLVVVGETDQSSMMPLSDIPRWCGKPYQKGLPNLPPHGVLQPPAVSSDPMLFVQVTSRHSIYDSSEPTGELIVQASISYTHGESFKDAASAPLESLGFDIRVEDTDLLLLSASIDINARPQVFEFPFSALTPRLKPFHVILHGGPVGASGHEKYITTTDLYYLPSKNSGSTVKIDNLNGGMLVANHITNYAFEAFFSFGFYTSCSGYLNYSLANVLAYRDLGFNAVNPVCAFTDGDLEYLYDCLDEANLWYQYDMRGSYLNLSTVAEQIPLIKDRSAFLSWYTADEPDGWQHPLNATLAAYTLLKEQDPYHPTGLVLNCDNYYFEQYSAGADYLMEDAYPIGINPIYSRPWDTTCNETYGDCGCDNCVGGLQDVSDRLDSYFVYQDWLGEWQKPLWAILQAFSGEGYWDRDPTMKESWAMMLLSLNHGAKAIMSWLFPTTDPLSAAHAAFAKVATSAPVSSFLMSTQPTRIAPEGGSLLDVAYWGVEKQVMVGLVNLDYYDSHRTVSVELPMTINRVALQLWGSRSWSLSRGPNDSTIMSTQGLEGFATSIFILDM</sequence>
<dbReference type="EMBL" id="JAUTXU010000199">
    <property type="protein sequence ID" value="KAK3699280.1"/>
    <property type="molecule type" value="Genomic_DNA"/>
</dbReference>
<evidence type="ECO:0000313" key="1">
    <source>
        <dbReference type="EMBL" id="KAK3699280.1"/>
    </source>
</evidence>
<proteinExistence type="predicted"/>
<accession>A0ACC3MMM2</accession>
<protein>
    <submittedName>
        <fullName evidence="1">Uncharacterized protein</fullName>
    </submittedName>
</protein>
<evidence type="ECO:0000313" key="2">
    <source>
        <dbReference type="Proteomes" id="UP001281147"/>
    </source>
</evidence>